<organism evidence="3">
    <name type="scientific">freshwater metagenome</name>
    <dbReference type="NCBI Taxonomy" id="449393"/>
    <lineage>
        <taxon>unclassified sequences</taxon>
        <taxon>metagenomes</taxon>
        <taxon>ecological metagenomes</taxon>
    </lineage>
</organism>
<sequence>MPTAIVTGSGGLVGSESVRRFARAGFDVIGIENDSRAAFFGPSASTQHVTDALLAELPGSFRSVELDIRDADGVSRLFAQHAPAIELVIHAAAQPSHDWAASDPQTDFAVNANGTLNLLEATRTHAPDATFIHLSTNKVYGDLPNALPLVEQETRLELPEDHPFHAGIDTSMSIDRATHSLFGVSKAAADLLVQEYGRYFGMPTVCLRGGCLTGPGHAGAQLHGFLSYLMRCTVTGDPYTVFGYGGRQVRDNLHAADLVSVFEAFHAAPRAAAVYNIGGGRESNCSMLEAIALCEEIAGRELDWTLSDEARIGDHRWWISDLRELRADYPAWGPVRDVPAILREIHDANVASWTER</sequence>
<dbReference type="InterPro" id="IPR036291">
    <property type="entry name" value="NAD(P)-bd_dom_sf"/>
</dbReference>
<dbReference type="PANTHER" id="PTHR43000">
    <property type="entry name" value="DTDP-D-GLUCOSE 4,6-DEHYDRATASE-RELATED"/>
    <property type="match status" value="1"/>
</dbReference>
<dbReference type="Pfam" id="PF01370">
    <property type="entry name" value="Epimerase"/>
    <property type="match status" value="1"/>
</dbReference>
<evidence type="ECO:0000256" key="1">
    <source>
        <dbReference type="ARBA" id="ARBA00007637"/>
    </source>
</evidence>
<reference evidence="3" key="1">
    <citation type="submission" date="2020-05" db="EMBL/GenBank/DDBJ databases">
        <authorList>
            <person name="Chiriac C."/>
            <person name="Salcher M."/>
            <person name="Ghai R."/>
            <person name="Kavagutti S V."/>
        </authorList>
    </citation>
    <scope>NUCLEOTIDE SEQUENCE</scope>
</reference>
<comment type="similarity">
    <text evidence="1">Belongs to the NAD(P)-dependent epimerase/dehydratase family.</text>
</comment>
<dbReference type="InterPro" id="IPR001509">
    <property type="entry name" value="Epimerase_deHydtase"/>
</dbReference>
<accession>A0A6J7JM80</accession>
<feature type="domain" description="NAD-dependent epimerase/dehydratase" evidence="2">
    <location>
        <begin position="5"/>
        <end position="278"/>
    </location>
</feature>
<dbReference type="EMBL" id="CAFBMX010000017">
    <property type="protein sequence ID" value="CAB4944123.1"/>
    <property type="molecule type" value="Genomic_DNA"/>
</dbReference>
<dbReference type="AlphaFoldDB" id="A0A6J7JM80"/>
<name>A0A6J7JM80_9ZZZZ</name>
<gene>
    <name evidence="3" type="ORF">UFOPK3674_02005</name>
</gene>
<evidence type="ECO:0000313" key="3">
    <source>
        <dbReference type="EMBL" id="CAB4944123.1"/>
    </source>
</evidence>
<dbReference type="SUPFAM" id="SSF51735">
    <property type="entry name" value="NAD(P)-binding Rossmann-fold domains"/>
    <property type="match status" value="1"/>
</dbReference>
<dbReference type="Gene3D" id="3.40.50.720">
    <property type="entry name" value="NAD(P)-binding Rossmann-like Domain"/>
    <property type="match status" value="1"/>
</dbReference>
<evidence type="ECO:0000259" key="2">
    <source>
        <dbReference type="Pfam" id="PF01370"/>
    </source>
</evidence>
<protein>
    <submittedName>
        <fullName evidence="3">Unannotated protein</fullName>
    </submittedName>
</protein>
<proteinExistence type="inferred from homology"/>